<sequence>MFASSQSGAHICLRCQSKFLKARQFSVSARSVTGSRRFISESRRILATPVKTEQKVYPHGKIRGRKGAKVRESSAVLPVSNLGKPAEIILLKDAELDRSKAEEASPAKAPQGPRKSSKKEILDSVARVSDTVDEASTARAIEELRDSILGRAPRKGESIAQAQHEKLIKALEDGFTSSQLRQYATQKGKNLLVRSVKETEKLPHSDWIAGVTPSDEKHLILSGVVSRKTVSKSQFARLIVERGWQLYVDNAMEIGEIDVYDAQSFLQARNEYGNLILDQIAEARHVKMHALTDKVLRITGSREAATAALNDISQKCLAVQSDKIKLIQRRLPRDQESTSDPSSLSESAPATVANFLSLAARAPIGSHELEVLKSTTGVMAKTLVDKRSQKPYLMVNGYSVQQIDDARRALASMSNLATRSIQLFIAFPKLGSRKGPAQSADSLNYHERRIPRRRNVGDTPRRDSQAENVNLSEQEDVIRTLTRAATEKLVPSPPSATESPVWTSQPERSYASRLGFVFWPKKTNKAAHSFKPAPVFAPGLVHVPPLLTFLSSAAEVAPTRNIISFSFRHDPLLSHQSSKNAKKVITKVKWDSEPLPEIKFDFELDHTGTSEPAILSVHAVTRDTSLCISLPGKPIDYCVTEKHIHKLDHANKSVKGVFTPVINAMKSSIQGSERLRAPPAINIPVPRSWWSQSTNAASLLPTYKTDDLKESHIKAHYRFVGVEHKQVIHFKMNGVQHRITMNEGGKLGAKYTELCVLQPAPEAKSKEGTECREATLRSVIEAGLKMVEMVERAVKQKLKVKESVEKISDTAPAQSIVTGEQSEDEAKPIHESVVGQTSEASEASSVGKQEATAASG</sequence>
<feature type="compositionally biased region" description="Polar residues" evidence="1">
    <location>
        <begin position="834"/>
        <end position="856"/>
    </location>
</feature>
<feature type="compositionally biased region" description="Basic and acidic residues" evidence="1">
    <location>
        <begin position="455"/>
        <end position="465"/>
    </location>
</feature>
<dbReference type="InParanoid" id="A0A0D2AIU9"/>
<dbReference type="InterPro" id="IPR048400">
    <property type="entry name" value="SLS1_N"/>
</dbReference>
<feature type="region of interest" description="Disordered" evidence="1">
    <location>
        <begin position="100"/>
        <end position="122"/>
    </location>
</feature>
<evidence type="ECO:0000313" key="4">
    <source>
        <dbReference type="EMBL" id="KIW06465.1"/>
    </source>
</evidence>
<feature type="domain" description="SLS1 N-terminal" evidence="2">
    <location>
        <begin position="132"/>
        <end position="248"/>
    </location>
</feature>
<dbReference type="Pfam" id="PF20776">
    <property type="entry name" value="SLS1_N"/>
    <property type="match status" value="1"/>
</dbReference>
<dbReference type="EMBL" id="KN847535">
    <property type="protein sequence ID" value="KIW06465.1"/>
    <property type="molecule type" value="Genomic_DNA"/>
</dbReference>
<dbReference type="GeneID" id="27310878"/>
<reference evidence="4 5" key="1">
    <citation type="submission" date="2015-01" db="EMBL/GenBank/DDBJ databases">
        <title>The Genome Sequence of Ochroconis gallopava CBS43764.</title>
        <authorList>
            <consortium name="The Broad Institute Genomics Platform"/>
            <person name="Cuomo C."/>
            <person name="de Hoog S."/>
            <person name="Gorbushina A."/>
            <person name="Stielow B."/>
            <person name="Teixiera M."/>
            <person name="Abouelleil A."/>
            <person name="Chapman S.B."/>
            <person name="Priest M."/>
            <person name="Young S.K."/>
            <person name="Wortman J."/>
            <person name="Nusbaum C."/>
            <person name="Birren B."/>
        </authorList>
    </citation>
    <scope>NUCLEOTIDE SEQUENCE [LARGE SCALE GENOMIC DNA]</scope>
    <source>
        <strain evidence="4 5">CBS 43764</strain>
    </source>
</reference>
<gene>
    <name evidence="4" type="ORF">PV09_02905</name>
</gene>
<dbReference type="AlphaFoldDB" id="A0A0D2AIU9"/>
<dbReference type="Pfam" id="PF20778">
    <property type="entry name" value="SLS1_C"/>
    <property type="match status" value="1"/>
</dbReference>
<dbReference type="RefSeq" id="XP_016216334.1">
    <property type="nucleotide sequence ID" value="XM_016356028.1"/>
</dbReference>
<evidence type="ECO:0000259" key="3">
    <source>
        <dbReference type="Pfam" id="PF20778"/>
    </source>
</evidence>
<dbReference type="Proteomes" id="UP000053259">
    <property type="component" value="Unassembled WGS sequence"/>
</dbReference>
<dbReference type="InterPro" id="IPR048401">
    <property type="entry name" value="SLS1_C"/>
</dbReference>
<feature type="region of interest" description="Disordered" evidence="1">
    <location>
        <begin position="809"/>
        <end position="856"/>
    </location>
</feature>
<keyword evidence="5" id="KW-1185">Reference proteome</keyword>
<dbReference type="STRING" id="253628.A0A0D2AIU9"/>
<evidence type="ECO:0000259" key="2">
    <source>
        <dbReference type="Pfam" id="PF20776"/>
    </source>
</evidence>
<feature type="domain" description="SLS1 C-terminal" evidence="3">
    <location>
        <begin position="453"/>
        <end position="766"/>
    </location>
</feature>
<name>A0A0D2AIU9_9PEZI</name>
<dbReference type="HOGENOM" id="CLU_333758_0_0_1"/>
<proteinExistence type="predicted"/>
<organism evidence="4 5">
    <name type="scientific">Verruconis gallopava</name>
    <dbReference type="NCBI Taxonomy" id="253628"/>
    <lineage>
        <taxon>Eukaryota</taxon>
        <taxon>Fungi</taxon>
        <taxon>Dikarya</taxon>
        <taxon>Ascomycota</taxon>
        <taxon>Pezizomycotina</taxon>
        <taxon>Dothideomycetes</taxon>
        <taxon>Pleosporomycetidae</taxon>
        <taxon>Venturiales</taxon>
        <taxon>Sympoventuriaceae</taxon>
        <taxon>Verruconis</taxon>
    </lineage>
</organism>
<feature type="region of interest" description="Disordered" evidence="1">
    <location>
        <begin position="448"/>
        <end position="472"/>
    </location>
</feature>
<dbReference type="OrthoDB" id="5392646at2759"/>
<accession>A0A0D2AIU9</accession>
<evidence type="ECO:0000256" key="1">
    <source>
        <dbReference type="SAM" id="MobiDB-lite"/>
    </source>
</evidence>
<protein>
    <submittedName>
        <fullName evidence="4">Uncharacterized protein</fullName>
    </submittedName>
</protein>
<evidence type="ECO:0000313" key="5">
    <source>
        <dbReference type="Proteomes" id="UP000053259"/>
    </source>
</evidence>
<dbReference type="VEuPathDB" id="FungiDB:PV09_02905"/>
<feature type="compositionally biased region" description="Polar residues" evidence="1">
    <location>
        <begin position="811"/>
        <end position="820"/>
    </location>
</feature>